<organism evidence="1 2">
    <name type="scientific">Aliiruegeria haliotis</name>
    <dbReference type="NCBI Taxonomy" id="1280846"/>
    <lineage>
        <taxon>Bacteria</taxon>
        <taxon>Pseudomonadati</taxon>
        <taxon>Pseudomonadota</taxon>
        <taxon>Alphaproteobacteria</taxon>
        <taxon>Rhodobacterales</taxon>
        <taxon>Roseobacteraceae</taxon>
        <taxon>Aliiruegeria</taxon>
    </lineage>
</organism>
<dbReference type="EMBL" id="PVTD01000002">
    <property type="protein sequence ID" value="PRY25056.1"/>
    <property type="molecule type" value="Genomic_DNA"/>
</dbReference>
<evidence type="ECO:0000313" key="2">
    <source>
        <dbReference type="Proteomes" id="UP000239480"/>
    </source>
</evidence>
<gene>
    <name evidence="1" type="ORF">CLV78_102233</name>
</gene>
<dbReference type="OrthoDB" id="7658483at2"/>
<name>A0A2T0RV26_9RHOB</name>
<keyword evidence="2" id="KW-1185">Reference proteome</keyword>
<reference evidence="1 2" key="1">
    <citation type="submission" date="2018-03" db="EMBL/GenBank/DDBJ databases">
        <title>Genomic Encyclopedia of Archaeal and Bacterial Type Strains, Phase II (KMG-II): from individual species to whole genera.</title>
        <authorList>
            <person name="Goeker M."/>
        </authorList>
    </citation>
    <scope>NUCLEOTIDE SEQUENCE [LARGE SCALE GENOMIC DNA]</scope>
    <source>
        <strain evidence="1 2">DSM 29328</strain>
    </source>
</reference>
<dbReference type="Proteomes" id="UP000239480">
    <property type="component" value="Unassembled WGS sequence"/>
</dbReference>
<sequence>MSRDRWHIRRDGPVLTLARRLPARFDVAVATELPPGGRQRVASQIRQDLWRALQHQRGFSPVVEVTTIAGGLRVRAGGRVDGAFSRCALEGRIRAVLEDPARRDRWCRVAGKGRGTGCA</sequence>
<comment type="caution">
    <text evidence="1">The sequence shown here is derived from an EMBL/GenBank/DDBJ whole genome shotgun (WGS) entry which is preliminary data.</text>
</comment>
<accession>A0A2T0RV26</accession>
<protein>
    <submittedName>
        <fullName evidence="1">Uncharacterized protein</fullName>
    </submittedName>
</protein>
<evidence type="ECO:0000313" key="1">
    <source>
        <dbReference type="EMBL" id="PRY25056.1"/>
    </source>
</evidence>
<dbReference type="AlphaFoldDB" id="A0A2T0RV26"/>
<dbReference type="RefSeq" id="WP_106203991.1">
    <property type="nucleotide sequence ID" value="NZ_PVTD01000002.1"/>
</dbReference>
<proteinExistence type="predicted"/>